<proteinExistence type="predicted"/>
<dbReference type="Gene3D" id="3.60.15.10">
    <property type="entry name" value="Ribonuclease Z/Hydroxyacylglutathione hydrolase-like"/>
    <property type="match status" value="1"/>
</dbReference>
<comment type="caution">
    <text evidence="1">The sequence shown here is derived from an EMBL/GenBank/DDBJ whole genome shotgun (WGS) entry which is preliminary data.</text>
</comment>
<dbReference type="EMBL" id="JAQNDM010000002">
    <property type="protein sequence ID" value="MDC0711064.1"/>
    <property type="molecule type" value="Genomic_DNA"/>
</dbReference>
<accession>A0ABT5DBT2</accession>
<dbReference type="InterPro" id="IPR036866">
    <property type="entry name" value="RibonucZ/Hydroxyglut_hydro"/>
</dbReference>
<evidence type="ECO:0000313" key="2">
    <source>
        <dbReference type="Proteomes" id="UP001221838"/>
    </source>
</evidence>
<dbReference type="SUPFAM" id="SSF56281">
    <property type="entry name" value="Metallo-hydrolase/oxidoreductase"/>
    <property type="match status" value="1"/>
</dbReference>
<gene>
    <name evidence="1" type="ORF">POL68_21515</name>
</gene>
<name>A0ABT5DBT2_9BACT</name>
<keyword evidence="2" id="KW-1185">Reference proteome</keyword>
<dbReference type="Proteomes" id="UP001221838">
    <property type="component" value="Unassembled WGS sequence"/>
</dbReference>
<sequence length="496" mass="56522">MTHGVRLKPLWWVLVPEEDAAATMPLDPSTGRRWLEGGPRHAASAQSVYFHPGTMAEAQRLRTLLDGIGRPFPTTREVHQALAQAPELTRLYEFHAEPGDRWYLRNTSRMEKGSPFENRRWQLVFDTPGQSLTLTLEGEQLETLFKLMPLLNGELTFEQLVQSLRGDEPGKFLLRQLAHGGALEAAPLPSFCVGDLPELLFLGHSSLALRHGEELVVIDPIGFPSNEQLSGTTRPFFPVISRATAFVISHHHWDHLHFQTLVRLPRQTPFLVPRNQQESFINPSVARYLRHLGFTDVRECDPWEEVRVGGLRLRFAPFYGEPFGLGSHFDGLTYHIEFGGRRLYGTVDAWRDELGDMEATVARVAEWGPLDLFLFGASDQHHAPPYNAPGYRYFSNELQDRPDLMRYHPNTGDAERWARVLRPRILMPYAEFIFDGARRMDLTFDDLEQQAPATLGDVEASRHKEAHLQWCQRLSQLSRNVGLPLLVLHPMQGVRA</sequence>
<evidence type="ECO:0000313" key="1">
    <source>
        <dbReference type="EMBL" id="MDC0711064.1"/>
    </source>
</evidence>
<organism evidence="1 2">
    <name type="scientific">Stigmatella ashevillensis</name>
    <dbReference type="NCBI Taxonomy" id="2995309"/>
    <lineage>
        <taxon>Bacteria</taxon>
        <taxon>Pseudomonadati</taxon>
        <taxon>Myxococcota</taxon>
        <taxon>Myxococcia</taxon>
        <taxon>Myxococcales</taxon>
        <taxon>Cystobacterineae</taxon>
        <taxon>Archangiaceae</taxon>
        <taxon>Stigmatella</taxon>
    </lineage>
</organism>
<reference evidence="1 2" key="1">
    <citation type="submission" date="2022-11" db="EMBL/GenBank/DDBJ databases">
        <title>Minimal conservation of predation-associated metabolite biosynthetic gene clusters underscores biosynthetic potential of Myxococcota including descriptions for ten novel species: Archangium lansinium sp. nov., Myxococcus landrumus sp. nov., Nannocystis bai.</title>
        <authorList>
            <person name="Ahearne A."/>
            <person name="Stevens C."/>
            <person name="Dowd S."/>
        </authorList>
    </citation>
    <scope>NUCLEOTIDE SEQUENCE [LARGE SCALE GENOMIC DNA]</scope>
    <source>
        <strain evidence="1 2">NCWAL01</strain>
    </source>
</reference>
<dbReference type="RefSeq" id="WP_272141030.1">
    <property type="nucleotide sequence ID" value="NZ_JAQNDM010000002.1"/>
</dbReference>
<protein>
    <submittedName>
        <fullName evidence="1">MBL fold metallo-hydrolase</fullName>
    </submittedName>
</protein>
<dbReference type="Pfam" id="PF13483">
    <property type="entry name" value="Lactamase_B_3"/>
    <property type="match status" value="1"/>
</dbReference>